<gene>
    <name evidence="4" type="ORF">NCTC11967_00974</name>
</gene>
<organism evidence="4 5">
    <name type="scientific">Yokenella regensburgei</name>
    <dbReference type="NCBI Taxonomy" id="158877"/>
    <lineage>
        <taxon>Bacteria</taxon>
        <taxon>Pseudomonadati</taxon>
        <taxon>Pseudomonadota</taxon>
        <taxon>Gammaproteobacteria</taxon>
        <taxon>Enterobacterales</taxon>
        <taxon>Enterobacteriaceae</taxon>
        <taxon>Yokenella</taxon>
    </lineage>
</organism>
<dbReference type="AlphaFoldDB" id="A0AB38FSR0"/>
<sequence>MRLAGIVGGLIWVATAGTPLAAAPVADILRPESEISLNGLWSLAEEGPVAGNHPVARPKPAFQHPVSDRDVRPAHPRLQDKKRVDDNHGRAKASIPERVPVSRGPGRNGSVRIYRGAEKMRQLLARSRKVLLGFLALRPGETRPSIHGQADEVAYASGVMAGTAILQNEAVLALSGVKHDRALMLAGIRDVFLRQVRLRGRQLENAQQRAIVEVRRAGREAHEHQLASENRFVMDFRQRRGVHAGGEGVWYRVDQAGRRNGLTRHSVIPLVAREMLADGTVIRDMQAEKKILNAALGDLPIPWQKAIAQAGYGGAVTVVQKAAQDGSLPVRVTMIRTFDPRNYVFPLRHTSATE</sequence>
<dbReference type="Proteomes" id="UP000251313">
    <property type="component" value="Unassembled WGS sequence"/>
</dbReference>
<dbReference type="InterPro" id="IPR000774">
    <property type="entry name" value="PPIase_FKBP_N"/>
</dbReference>
<feature type="chain" id="PRO_5044208008" evidence="2">
    <location>
        <begin position="22"/>
        <end position="354"/>
    </location>
</feature>
<evidence type="ECO:0000256" key="2">
    <source>
        <dbReference type="SAM" id="SignalP"/>
    </source>
</evidence>
<evidence type="ECO:0000313" key="5">
    <source>
        <dbReference type="Proteomes" id="UP000251313"/>
    </source>
</evidence>
<protein>
    <submittedName>
        <fullName evidence="4">FKBP-type peptidyl-prolyl cis-trans isomerase</fullName>
    </submittedName>
</protein>
<name>A0AB38FSR0_9ENTR</name>
<evidence type="ECO:0000259" key="3">
    <source>
        <dbReference type="Pfam" id="PF01346"/>
    </source>
</evidence>
<feature type="compositionally biased region" description="Basic and acidic residues" evidence="1">
    <location>
        <begin position="66"/>
        <end position="89"/>
    </location>
</feature>
<dbReference type="RefSeq" id="WP_038257582.1">
    <property type="nucleotide sequence ID" value="NZ_UAVM01000002.1"/>
</dbReference>
<feature type="region of interest" description="Disordered" evidence="1">
    <location>
        <begin position="51"/>
        <end position="92"/>
    </location>
</feature>
<feature type="signal peptide" evidence="2">
    <location>
        <begin position="1"/>
        <end position="21"/>
    </location>
</feature>
<dbReference type="GO" id="GO:0006457">
    <property type="term" value="P:protein folding"/>
    <property type="evidence" value="ECO:0007669"/>
    <property type="project" value="InterPro"/>
</dbReference>
<comment type="caution">
    <text evidence="4">The sequence shown here is derived from an EMBL/GenBank/DDBJ whole genome shotgun (WGS) entry which is preliminary data.</text>
</comment>
<accession>A0AB38FSR0</accession>
<evidence type="ECO:0000313" key="4">
    <source>
        <dbReference type="EMBL" id="SQA60913.1"/>
    </source>
</evidence>
<keyword evidence="4" id="KW-0413">Isomerase</keyword>
<reference evidence="4 5" key="1">
    <citation type="submission" date="2018-06" db="EMBL/GenBank/DDBJ databases">
        <authorList>
            <consortium name="Pathogen Informatics"/>
            <person name="Doyle S."/>
        </authorList>
    </citation>
    <scope>NUCLEOTIDE SEQUENCE [LARGE SCALE GENOMIC DNA]</scope>
    <source>
        <strain evidence="4 5">NCTC11967</strain>
    </source>
</reference>
<feature type="domain" description="Peptidyl-prolyl cis-trans isomerase FKBP-type N-terminal" evidence="3">
    <location>
        <begin position="151"/>
        <end position="253"/>
    </location>
</feature>
<dbReference type="Gene3D" id="1.10.287.460">
    <property type="entry name" value="Peptidyl-prolyl cis-trans isomerase, FKBP-type, N-terminal domain"/>
    <property type="match status" value="1"/>
</dbReference>
<keyword evidence="2" id="KW-0732">Signal</keyword>
<dbReference type="EMBL" id="UAVL01000001">
    <property type="protein sequence ID" value="SQA60913.1"/>
    <property type="molecule type" value="Genomic_DNA"/>
</dbReference>
<evidence type="ECO:0000256" key="1">
    <source>
        <dbReference type="SAM" id="MobiDB-lite"/>
    </source>
</evidence>
<dbReference type="InterPro" id="IPR036944">
    <property type="entry name" value="PPIase_FKBP_N_sf"/>
</dbReference>
<dbReference type="GO" id="GO:0016853">
    <property type="term" value="F:isomerase activity"/>
    <property type="evidence" value="ECO:0007669"/>
    <property type="project" value="UniProtKB-KW"/>
</dbReference>
<dbReference type="Pfam" id="PF01346">
    <property type="entry name" value="FKBP_N"/>
    <property type="match status" value="1"/>
</dbReference>
<proteinExistence type="predicted"/>